<keyword evidence="2" id="KW-1185">Reference proteome</keyword>
<organism evidence="1 2">
    <name type="scientific">Ilex paraguariensis</name>
    <name type="common">yerba mate</name>
    <dbReference type="NCBI Taxonomy" id="185542"/>
    <lineage>
        <taxon>Eukaryota</taxon>
        <taxon>Viridiplantae</taxon>
        <taxon>Streptophyta</taxon>
        <taxon>Embryophyta</taxon>
        <taxon>Tracheophyta</taxon>
        <taxon>Spermatophyta</taxon>
        <taxon>Magnoliopsida</taxon>
        <taxon>eudicotyledons</taxon>
        <taxon>Gunneridae</taxon>
        <taxon>Pentapetalae</taxon>
        <taxon>asterids</taxon>
        <taxon>campanulids</taxon>
        <taxon>Aquifoliales</taxon>
        <taxon>Aquifoliaceae</taxon>
        <taxon>Ilex</taxon>
    </lineage>
</organism>
<comment type="caution">
    <text evidence="1">The sequence shown here is derived from an EMBL/GenBank/DDBJ whole genome shotgun (WGS) entry which is preliminary data.</text>
</comment>
<evidence type="ECO:0000313" key="1">
    <source>
        <dbReference type="EMBL" id="CAK9168932.1"/>
    </source>
</evidence>
<proteinExistence type="predicted"/>
<dbReference type="Proteomes" id="UP001642360">
    <property type="component" value="Unassembled WGS sequence"/>
</dbReference>
<accession>A0ABC8THL0</accession>
<evidence type="ECO:0000313" key="2">
    <source>
        <dbReference type="Proteomes" id="UP001642360"/>
    </source>
</evidence>
<reference evidence="1 2" key="1">
    <citation type="submission" date="2024-02" db="EMBL/GenBank/DDBJ databases">
        <authorList>
            <person name="Vignale AGUSTIN F."/>
            <person name="Sosa J E."/>
            <person name="Modenutti C."/>
        </authorList>
    </citation>
    <scope>NUCLEOTIDE SEQUENCE [LARGE SCALE GENOMIC DNA]</scope>
</reference>
<feature type="non-terminal residue" evidence="1">
    <location>
        <position position="1"/>
    </location>
</feature>
<sequence>DSDAKSISCQKPRPATNYHKTAFGAMTTVNPIQEQQQLEQNKCEVTACSGFSHGMGGVEKAHIEDRPRLSYYL</sequence>
<name>A0ABC8THL0_9AQUA</name>
<protein>
    <submittedName>
        <fullName evidence="1">Uncharacterized protein</fullName>
    </submittedName>
</protein>
<gene>
    <name evidence="1" type="ORF">ILEXP_LOCUS38357</name>
</gene>
<dbReference type="EMBL" id="CAUOFW020005174">
    <property type="protein sequence ID" value="CAK9168932.1"/>
    <property type="molecule type" value="Genomic_DNA"/>
</dbReference>
<dbReference type="AlphaFoldDB" id="A0ABC8THL0"/>